<sequence>MVTFEYKHYSSSFPSCIRWRCRRFPFSGTGTGPGTYVYPGGVPGKHGGTLLSYHRYYAAGFVSMAEATQREAGVVEAYENLARQVLDRPESIPSAIHYLLLKLAETHPGAVYWIIRKFYQEYLRLYVSDTGYIGIADRYEPDLMYPGDIVLYVVPESPQPDDIVQISFTDKDEVSVYVIHARVVRCNDDRSIQVADTSTGEEYRVVDWNILGKLVKVIPFGSGEWQELFTASGVPKEWVATSIEENIRSVQDSEVPGKDEALAELKRRLGDLV</sequence>
<dbReference type="STRING" id="118126.L21_0949"/>
<reference evidence="1 2" key="1">
    <citation type="submission" date="2016-08" db="EMBL/GenBank/DDBJ databases">
        <authorList>
            <person name="Seilhamer J.J."/>
        </authorList>
    </citation>
    <scope>NUCLEOTIDE SEQUENCE [LARGE SCALE GENOMIC DNA]</scope>
    <source>
        <strain evidence="1">L21-II-0</strain>
    </source>
</reference>
<dbReference type="EMBL" id="FMID01000024">
    <property type="protein sequence ID" value="SCL75060.1"/>
    <property type="molecule type" value="Genomic_DNA"/>
</dbReference>
<evidence type="ECO:0000313" key="2">
    <source>
        <dbReference type="Proteomes" id="UP000184671"/>
    </source>
</evidence>
<gene>
    <name evidence="1" type="ORF">L21_0949</name>
</gene>
<protein>
    <submittedName>
        <fullName evidence="1">Uncharacterized protein</fullName>
    </submittedName>
</protein>
<accession>A0A1M4MJR0</accession>
<evidence type="ECO:0000313" key="1">
    <source>
        <dbReference type="EMBL" id="SCL75060.1"/>
    </source>
</evidence>
<organism evidence="1 2">
    <name type="scientific">Methanoculleus chikugoensis</name>
    <dbReference type="NCBI Taxonomy" id="118126"/>
    <lineage>
        <taxon>Archaea</taxon>
        <taxon>Methanobacteriati</taxon>
        <taxon>Methanobacteriota</taxon>
        <taxon>Stenosarchaea group</taxon>
        <taxon>Methanomicrobia</taxon>
        <taxon>Methanomicrobiales</taxon>
        <taxon>Methanomicrobiaceae</taxon>
        <taxon>Methanoculleus</taxon>
    </lineage>
</organism>
<dbReference type="Proteomes" id="UP000184671">
    <property type="component" value="Unassembled WGS sequence"/>
</dbReference>
<dbReference type="AlphaFoldDB" id="A0A1M4MJR0"/>
<proteinExistence type="predicted"/>
<name>A0A1M4MJR0_9EURY</name>